<feature type="transmembrane region" description="Helical" evidence="2">
    <location>
        <begin position="215"/>
        <end position="232"/>
    </location>
</feature>
<keyword evidence="2" id="KW-0472">Membrane</keyword>
<comment type="caution">
    <text evidence="3">The sequence shown here is derived from an EMBL/GenBank/DDBJ whole genome shotgun (WGS) entry which is preliminary data.</text>
</comment>
<evidence type="ECO:0000256" key="2">
    <source>
        <dbReference type="SAM" id="Phobius"/>
    </source>
</evidence>
<feature type="transmembrane region" description="Helical" evidence="2">
    <location>
        <begin position="12"/>
        <end position="37"/>
    </location>
</feature>
<evidence type="ECO:0000256" key="1">
    <source>
        <dbReference type="SAM" id="MobiDB-lite"/>
    </source>
</evidence>
<feature type="transmembrane region" description="Helical" evidence="2">
    <location>
        <begin position="86"/>
        <end position="102"/>
    </location>
</feature>
<feature type="transmembrane region" description="Helical" evidence="2">
    <location>
        <begin position="58"/>
        <end position="80"/>
    </location>
</feature>
<keyword evidence="2" id="KW-1133">Transmembrane helix</keyword>
<reference evidence="3 4" key="1">
    <citation type="submission" date="2024-09" db="EMBL/GenBank/DDBJ databases">
        <authorList>
            <person name="Sun Q."/>
            <person name="Mori K."/>
        </authorList>
    </citation>
    <scope>NUCLEOTIDE SEQUENCE [LARGE SCALE GENOMIC DNA]</scope>
    <source>
        <strain evidence="3 4">TBRC 3947</strain>
    </source>
</reference>
<protein>
    <submittedName>
        <fullName evidence="3">TerC family protein</fullName>
    </submittedName>
</protein>
<sequence length="267" mass="28758">MRHVELLASPEIWIAFATLLLLEIVLGIDNVVFISILAGRLPEHQQARARTIGLSLALITRLLLLASLSWVIGLTAPIFTVAGHEISGRDLILILGGLFLLAKATYEIHHSLEGAEQGPGRKAASFASVIVQILLLDVVFSLDSVITAVGMVEHLSVMVAAVVVAMAVMLVAAGPVSRFVNEHPTVKMLALSFLLLIGGSLIAEGLDQHIPKGYVYGPIAFSIFVEFLNLRFRSAQKRAQAKPVQLNPRYPATKAATESERSVSEQS</sequence>
<dbReference type="PANTHER" id="PTHR30060:SF0">
    <property type="entry name" value="COILED-COIL PROTEIN (DUF2040)-RELATED"/>
    <property type="match status" value="1"/>
</dbReference>
<keyword evidence="2" id="KW-0812">Transmembrane</keyword>
<organism evidence="3 4">
    <name type="scientific">Phytohabitans kaempferiae</name>
    <dbReference type="NCBI Taxonomy" id="1620943"/>
    <lineage>
        <taxon>Bacteria</taxon>
        <taxon>Bacillati</taxon>
        <taxon>Actinomycetota</taxon>
        <taxon>Actinomycetes</taxon>
        <taxon>Micromonosporales</taxon>
        <taxon>Micromonosporaceae</taxon>
    </lineage>
</organism>
<feature type="transmembrane region" description="Helical" evidence="2">
    <location>
        <begin position="185"/>
        <end position="203"/>
    </location>
</feature>
<dbReference type="Pfam" id="PF03741">
    <property type="entry name" value="TerC"/>
    <property type="match status" value="1"/>
</dbReference>
<name>A0ABV6M2Q1_9ACTN</name>
<dbReference type="RefSeq" id="WP_377250718.1">
    <property type="nucleotide sequence ID" value="NZ_JBHLUH010000020.1"/>
</dbReference>
<evidence type="ECO:0000313" key="4">
    <source>
        <dbReference type="Proteomes" id="UP001589867"/>
    </source>
</evidence>
<proteinExistence type="predicted"/>
<gene>
    <name evidence="3" type="ORF">ACFFIA_13890</name>
</gene>
<keyword evidence="4" id="KW-1185">Reference proteome</keyword>
<dbReference type="Proteomes" id="UP001589867">
    <property type="component" value="Unassembled WGS sequence"/>
</dbReference>
<evidence type="ECO:0000313" key="3">
    <source>
        <dbReference type="EMBL" id="MFC0528753.1"/>
    </source>
</evidence>
<dbReference type="EMBL" id="JBHLUH010000020">
    <property type="protein sequence ID" value="MFC0528753.1"/>
    <property type="molecule type" value="Genomic_DNA"/>
</dbReference>
<feature type="compositionally biased region" description="Basic and acidic residues" evidence="1">
    <location>
        <begin position="257"/>
        <end position="267"/>
    </location>
</feature>
<accession>A0ABV6M2Q1</accession>
<feature type="transmembrane region" description="Helical" evidence="2">
    <location>
        <begin position="154"/>
        <end position="173"/>
    </location>
</feature>
<dbReference type="PANTHER" id="PTHR30060">
    <property type="entry name" value="INNER MEMBRANE PROTEIN"/>
    <property type="match status" value="1"/>
</dbReference>
<feature type="region of interest" description="Disordered" evidence="1">
    <location>
        <begin position="243"/>
        <end position="267"/>
    </location>
</feature>
<dbReference type="InterPro" id="IPR005496">
    <property type="entry name" value="Integral_membrane_TerC"/>
</dbReference>
<feature type="transmembrane region" description="Helical" evidence="2">
    <location>
        <begin position="123"/>
        <end position="142"/>
    </location>
</feature>